<comment type="caution">
    <text evidence="2">The sequence shown here is derived from an EMBL/GenBank/DDBJ whole genome shotgun (WGS) entry which is preliminary data.</text>
</comment>
<dbReference type="Proteomes" id="UP001229421">
    <property type="component" value="Unassembled WGS sequence"/>
</dbReference>
<dbReference type="SMART" id="SM00248">
    <property type="entry name" value="ANK"/>
    <property type="match status" value="5"/>
</dbReference>
<dbReference type="EMBL" id="JAUHHV010000011">
    <property type="protein sequence ID" value="KAK1407914.1"/>
    <property type="molecule type" value="Genomic_DNA"/>
</dbReference>
<proteinExistence type="predicted"/>
<evidence type="ECO:0000313" key="2">
    <source>
        <dbReference type="EMBL" id="KAK1407914.1"/>
    </source>
</evidence>
<feature type="compositionally biased region" description="Basic and acidic residues" evidence="1">
    <location>
        <begin position="388"/>
        <end position="404"/>
    </location>
</feature>
<sequence length="404" mass="46468">MYISIHISVPLYEAAIKGDWKAAKHILDENRELARFAITENYETLLHVAASAESTKAVEEFVANLVHLMEKKDLELQNKNYNTALCLAAAAGHVKTAMIMVKKNPAVKEIPGNNKMMPLYMAALFAKHDMVRCLYGISNEMRGDFWEHDNRGWVLLRCVEADMFDVALKIVNDRPELIVKKGLVTDVLLTLVQKTNKFKAVKPHIVFRNIKSIFAVFHVKIGPGEKESEALQLLRIIWEKIAKMPKSEIDEIIRGPPLREGNTIKGYPSRVLFVAAKMGNTRFITELIRSYPDLIWKQDDKGKTIFHLAIKRRQARIYNLLYEIGAMKDLITPIKDEKGNNMLHMVAKSAKQKRFQDMSGVALQMQRELLWFKEVERMIPPQYRQRKNKDGETPQDLFTKKHAD</sequence>
<protein>
    <submittedName>
        <fullName evidence="2">Uncharacterized protein</fullName>
    </submittedName>
</protein>
<dbReference type="SUPFAM" id="SSF48403">
    <property type="entry name" value="Ankyrin repeat"/>
    <property type="match status" value="1"/>
</dbReference>
<dbReference type="InterPro" id="IPR036770">
    <property type="entry name" value="Ankyrin_rpt-contain_sf"/>
</dbReference>
<dbReference type="Pfam" id="PF12796">
    <property type="entry name" value="Ank_2"/>
    <property type="match status" value="1"/>
</dbReference>
<dbReference type="PANTHER" id="PTHR24177:SF362">
    <property type="entry name" value="ANKYRIN REPEAT-CONTAINING DOMAIN, PGG DOMAIN PROTEIN-RELATED"/>
    <property type="match status" value="1"/>
</dbReference>
<gene>
    <name evidence="2" type="ORF">QVD17_39541</name>
</gene>
<organism evidence="2 3">
    <name type="scientific">Tagetes erecta</name>
    <name type="common">African marigold</name>
    <dbReference type="NCBI Taxonomy" id="13708"/>
    <lineage>
        <taxon>Eukaryota</taxon>
        <taxon>Viridiplantae</taxon>
        <taxon>Streptophyta</taxon>
        <taxon>Embryophyta</taxon>
        <taxon>Tracheophyta</taxon>
        <taxon>Spermatophyta</taxon>
        <taxon>Magnoliopsida</taxon>
        <taxon>eudicotyledons</taxon>
        <taxon>Gunneridae</taxon>
        <taxon>Pentapetalae</taxon>
        <taxon>asterids</taxon>
        <taxon>campanulids</taxon>
        <taxon>Asterales</taxon>
        <taxon>Asteraceae</taxon>
        <taxon>Asteroideae</taxon>
        <taxon>Heliantheae alliance</taxon>
        <taxon>Tageteae</taxon>
        <taxon>Tagetes</taxon>
    </lineage>
</organism>
<accession>A0AAD8NFD2</accession>
<name>A0AAD8NFD2_TARER</name>
<dbReference type="Gene3D" id="1.25.40.20">
    <property type="entry name" value="Ankyrin repeat-containing domain"/>
    <property type="match status" value="2"/>
</dbReference>
<evidence type="ECO:0000256" key="1">
    <source>
        <dbReference type="SAM" id="MobiDB-lite"/>
    </source>
</evidence>
<dbReference type="AlphaFoldDB" id="A0AAD8NFD2"/>
<dbReference type="GO" id="GO:0016020">
    <property type="term" value="C:membrane"/>
    <property type="evidence" value="ECO:0007669"/>
    <property type="project" value="TreeGrafter"/>
</dbReference>
<dbReference type="PANTHER" id="PTHR24177">
    <property type="entry name" value="CASKIN"/>
    <property type="match status" value="1"/>
</dbReference>
<evidence type="ECO:0000313" key="3">
    <source>
        <dbReference type="Proteomes" id="UP001229421"/>
    </source>
</evidence>
<feature type="region of interest" description="Disordered" evidence="1">
    <location>
        <begin position="382"/>
        <end position="404"/>
    </location>
</feature>
<keyword evidence="3" id="KW-1185">Reference proteome</keyword>
<dbReference type="InterPro" id="IPR002110">
    <property type="entry name" value="Ankyrin_rpt"/>
</dbReference>
<reference evidence="2" key="1">
    <citation type="journal article" date="2023" name="bioRxiv">
        <title>Improved chromosome-level genome assembly for marigold (Tagetes erecta).</title>
        <authorList>
            <person name="Jiang F."/>
            <person name="Yuan L."/>
            <person name="Wang S."/>
            <person name="Wang H."/>
            <person name="Xu D."/>
            <person name="Wang A."/>
            <person name="Fan W."/>
        </authorList>
    </citation>
    <scope>NUCLEOTIDE SEQUENCE</scope>
    <source>
        <strain evidence="2">WSJ</strain>
        <tissue evidence="2">Leaf</tissue>
    </source>
</reference>